<sequence length="230" mass="25121">MRRLPLLLLLYSLRRCCGDSAGSSSPAEPSASPRQIQLTEGATGRGELVLWMPLTVILPSLASQSDYTYSARSQRLPRTEQYDGPGRGPAGRRSAYDWTSAEYRAAGSVGPLLSRVDAYFHYLRIGDEPCRWRTICQLAQQVSALEPVSGLLLRALSREGDGGAAVSAEGRAAAARFELYQTAAERGLFGADCASLYGRCGADVRQLINMPVLQLWQWLSDRLALHISDD</sequence>
<feature type="signal peptide" evidence="2">
    <location>
        <begin position="1"/>
        <end position="18"/>
    </location>
</feature>
<evidence type="ECO:0000313" key="4">
    <source>
        <dbReference type="Proteomes" id="UP000440578"/>
    </source>
</evidence>
<reference evidence="3 4" key="1">
    <citation type="submission" date="2019-07" db="EMBL/GenBank/DDBJ databases">
        <title>Draft genome assembly of a fouling barnacle, Amphibalanus amphitrite (Darwin, 1854): The first reference genome for Thecostraca.</title>
        <authorList>
            <person name="Kim W."/>
        </authorList>
    </citation>
    <scope>NUCLEOTIDE SEQUENCE [LARGE SCALE GENOMIC DNA]</scope>
    <source>
        <strain evidence="3">SNU_AA5</strain>
        <tissue evidence="3">Soma without cirri and trophi</tissue>
    </source>
</reference>
<evidence type="ECO:0000313" key="3">
    <source>
        <dbReference type="EMBL" id="KAF0311605.1"/>
    </source>
</evidence>
<organism evidence="3 4">
    <name type="scientific">Amphibalanus amphitrite</name>
    <name type="common">Striped barnacle</name>
    <name type="synonym">Balanus amphitrite</name>
    <dbReference type="NCBI Taxonomy" id="1232801"/>
    <lineage>
        <taxon>Eukaryota</taxon>
        <taxon>Metazoa</taxon>
        <taxon>Ecdysozoa</taxon>
        <taxon>Arthropoda</taxon>
        <taxon>Crustacea</taxon>
        <taxon>Multicrustacea</taxon>
        <taxon>Cirripedia</taxon>
        <taxon>Thoracica</taxon>
        <taxon>Thoracicalcarea</taxon>
        <taxon>Balanomorpha</taxon>
        <taxon>Balanoidea</taxon>
        <taxon>Balanidae</taxon>
        <taxon>Amphibalaninae</taxon>
        <taxon>Amphibalanus</taxon>
    </lineage>
</organism>
<proteinExistence type="predicted"/>
<dbReference type="EMBL" id="VIIS01000226">
    <property type="protein sequence ID" value="KAF0311605.1"/>
    <property type="molecule type" value="Genomic_DNA"/>
</dbReference>
<comment type="caution">
    <text evidence="3">The sequence shown here is derived from an EMBL/GenBank/DDBJ whole genome shotgun (WGS) entry which is preliminary data.</text>
</comment>
<gene>
    <name evidence="3" type="ORF">FJT64_001827</name>
</gene>
<dbReference type="AlphaFoldDB" id="A0A6A4WXJ9"/>
<feature type="region of interest" description="Disordered" evidence="1">
    <location>
        <begin position="73"/>
        <end position="94"/>
    </location>
</feature>
<dbReference type="Proteomes" id="UP000440578">
    <property type="component" value="Unassembled WGS sequence"/>
</dbReference>
<evidence type="ECO:0000256" key="2">
    <source>
        <dbReference type="SAM" id="SignalP"/>
    </source>
</evidence>
<keyword evidence="2" id="KW-0732">Signal</keyword>
<evidence type="ECO:0000256" key="1">
    <source>
        <dbReference type="SAM" id="MobiDB-lite"/>
    </source>
</evidence>
<accession>A0A6A4WXJ9</accession>
<dbReference type="OrthoDB" id="6423431at2759"/>
<feature type="chain" id="PRO_5025476729" evidence="2">
    <location>
        <begin position="19"/>
        <end position="230"/>
    </location>
</feature>
<name>A0A6A4WXJ9_AMPAM</name>
<protein>
    <submittedName>
        <fullName evidence="3">Uncharacterized protein</fullName>
    </submittedName>
</protein>
<keyword evidence="4" id="KW-1185">Reference proteome</keyword>